<organism evidence="1 2">
    <name type="scientific">Shouchella lonarensis</name>
    <dbReference type="NCBI Taxonomy" id="1464122"/>
    <lineage>
        <taxon>Bacteria</taxon>
        <taxon>Bacillati</taxon>
        <taxon>Bacillota</taxon>
        <taxon>Bacilli</taxon>
        <taxon>Bacillales</taxon>
        <taxon>Bacillaceae</taxon>
        <taxon>Shouchella</taxon>
    </lineage>
</organism>
<accession>A0A1G6M7U9</accession>
<name>A0A1G6M7U9_9BACI</name>
<gene>
    <name evidence="1" type="ORF">SAMN05421737_109118</name>
</gene>
<dbReference type="RefSeq" id="WP_090776283.1">
    <property type="nucleotide sequence ID" value="NZ_FMYM01000009.1"/>
</dbReference>
<dbReference type="EMBL" id="FMYM01000009">
    <property type="protein sequence ID" value="SDC51530.1"/>
    <property type="molecule type" value="Genomic_DNA"/>
</dbReference>
<evidence type="ECO:0000313" key="2">
    <source>
        <dbReference type="Proteomes" id="UP000242662"/>
    </source>
</evidence>
<keyword evidence="2" id="KW-1185">Reference proteome</keyword>
<protein>
    <submittedName>
        <fullName evidence="1">Uncharacterized protein</fullName>
    </submittedName>
</protein>
<dbReference type="Proteomes" id="UP000242662">
    <property type="component" value="Unassembled WGS sequence"/>
</dbReference>
<dbReference type="STRING" id="1464122.SAMN05421737_109118"/>
<sequence>MNTKTKTFPIFFSKYHHGCESVFALAEHIFLAVENKEDYFIDHYDTVARIYPDVRQFVVRERPSTTLILQVDEDDAYMPNMKASFTLLIDQLQHYLEKNENEYICLELYNCYEMTLLDKIFFDVLMKRVLAFGFNLLIKMEENEVLGAV</sequence>
<dbReference type="AlphaFoldDB" id="A0A1G6M7U9"/>
<evidence type="ECO:0000313" key="1">
    <source>
        <dbReference type="EMBL" id="SDC51530.1"/>
    </source>
</evidence>
<proteinExistence type="predicted"/>
<reference evidence="2" key="1">
    <citation type="submission" date="2016-09" db="EMBL/GenBank/DDBJ databases">
        <authorList>
            <person name="Varghese N."/>
            <person name="Submissions S."/>
        </authorList>
    </citation>
    <scope>NUCLEOTIDE SEQUENCE [LARGE SCALE GENOMIC DNA]</scope>
    <source>
        <strain evidence="2">25nlg</strain>
    </source>
</reference>